<dbReference type="Gene3D" id="3.40.190.10">
    <property type="entry name" value="Periplasmic binding protein-like II"/>
    <property type="match status" value="1"/>
</dbReference>
<dbReference type="Gene3D" id="3.10.105.10">
    <property type="entry name" value="Dipeptide-binding Protein, Domain 3"/>
    <property type="match status" value="1"/>
</dbReference>
<dbReference type="SUPFAM" id="SSF53850">
    <property type="entry name" value="Periplasmic binding protein-like II"/>
    <property type="match status" value="1"/>
</dbReference>
<organism evidence="5 6">
    <name type="scientific">Cereibacter sphaeroides</name>
    <name type="common">Rhodobacter sphaeroides</name>
    <dbReference type="NCBI Taxonomy" id="1063"/>
    <lineage>
        <taxon>Bacteria</taxon>
        <taxon>Pseudomonadati</taxon>
        <taxon>Pseudomonadota</taxon>
        <taxon>Alphaproteobacteria</taxon>
        <taxon>Rhodobacterales</taxon>
        <taxon>Paracoccaceae</taxon>
        <taxon>Cereibacter</taxon>
    </lineage>
</organism>
<dbReference type="PANTHER" id="PTHR30290">
    <property type="entry name" value="PERIPLASMIC BINDING COMPONENT OF ABC TRANSPORTER"/>
    <property type="match status" value="1"/>
</dbReference>
<comment type="similarity">
    <text evidence="2">Belongs to the bacterial solute-binding protein 5 family.</text>
</comment>
<dbReference type="Pfam" id="PF00496">
    <property type="entry name" value="SBP_bac_5"/>
    <property type="match status" value="1"/>
</dbReference>
<evidence type="ECO:0000259" key="4">
    <source>
        <dbReference type="Pfam" id="PF00496"/>
    </source>
</evidence>
<proteinExistence type="inferred from homology"/>
<evidence type="ECO:0000313" key="6">
    <source>
        <dbReference type="Proteomes" id="UP000248975"/>
    </source>
</evidence>
<dbReference type="AlphaFoldDB" id="A0A2W5USS8"/>
<name>A0A2W5USS8_CERSP</name>
<evidence type="ECO:0000313" key="5">
    <source>
        <dbReference type="EMBL" id="PZR00801.1"/>
    </source>
</evidence>
<dbReference type="CDD" id="cd08497">
    <property type="entry name" value="MbnE-like"/>
    <property type="match status" value="1"/>
</dbReference>
<dbReference type="GO" id="GO:0043190">
    <property type="term" value="C:ATP-binding cassette (ABC) transporter complex"/>
    <property type="evidence" value="ECO:0007669"/>
    <property type="project" value="InterPro"/>
</dbReference>
<dbReference type="InterPro" id="IPR039424">
    <property type="entry name" value="SBP_5"/>
</dbReference>
<dbReference type="GO" id="GO:0030288">
    <property type="term" value="C:outer membrane-bounded periplasmic space"/>
    <property type="evidence" value="ECO:0007669"/>
    <property type="project" value="TreeGrafter"/>
</dbReference>
<feature type="domain" description="Solute-binding protein family 5" evidence="4">
    <location>
        <begin position="125"/>
        <end position="532"/>
    </location>
</feature>
<dbReference type="InterPro" id="IPR030678">
    <property type="entry name" value="Peptide/Ni-bd"/>
</dbReference>
<dbReference type="InterPro" id="IPR000914">
    <property type="entry name" value="SBP_5_dom"/>
</dbReference>
<gene>
    <name evidence="5" type="ORF">DI533_09825</name>
</gene>
<reference evidence="5 6" key="1">
    <citation type="submission" date="2017-08" db="EMBL/GenBank/DDBJ databases">
        <title>Infants hospitalized years apart are colonized by the same room-sourced microbial strains.</title>
        <authorList>
            <person name="Brooks B."/>
            <person name="Olm M.R."/>
            <person name="Firek B.A."/>
            <person name="Baker R."/>
            <person name="Thomas B.C."/>
            <person name="Morowitz M.J."/>
            <person name="Banfield J.F."/>
        </authorList>
    </citation>
    <scope>NUCLEOTIDE SEQUENCE [LARGE SCALE GENOMIC DNA]</scope>
    <source>
        <strain evidence="5">S2_003_000_R2_11</strain>
    </source>
</reference>
<comment type="caution">
    <text evidence="5">The sequence shown here is derived from an EMBL/GenBank/DDBJ whole genome shotgun (WGS) entry which is preliminary data.</text>
</comment>
<dbReference type="EMBL" id="QFQS01000001">
    <property type="protein sequence ID" value="PZR00801.1"/>
    <property type="molecule type" value="Genomic_DNA"/>
</dbReference>
<dbReference type="Proteomes" id="UP000248975">
    <property type="component" value="Unassembled WGS sequence"/>
</dbReference>
<sequence>MTDRRSAAAGAAVIRGRSLHMGLAFGLVIAMLAAIGPARGQTIIKSHGISTFGDLKYPADFKNFDFVNPDAPQGGTMSFRGTGASQTFDSLNAFILKGEPAQGLGLLYDSLLTGSPDEPESSYGLIAESLEYPEDRSWVIFNMRPEAKFSDGEPITAEDVVFTVNVLRDKGTPTYKITLKDIEKVEALDTHRVKFTFREGAATRDLPDLAGGLAILPKHYYDTVDFSQSGLTPPVGSGAYLVKRVDPGRSIEYCRNPDYWGKDLPVSVGMSNFDCYVYEYFADTTAAFEAFKVGNYLFQQEFSSLIWATGYNFPALDKGWVKKAELDDNTPSGAQGFWFNLRREKFQDPRVREAIGLMFNFEWTNETLFYGLYQRTDSFFENSKMQAEGVPEGEELAVLEEFRDQLPPEIFTEPPYEPPVSGKSQLDRGNMRKASALLDEAGWPVGPDGLRRNAKGEVLSIDFIDDAQSMARVLDPYVANLKRLGIDARFSLVDSAQMQQRQKDFEYDIIPTRFVMSFSPSLELRQLFTSEAADTKDSANLTGLKDPVVDALVERVIEAKSREQLDARVKALDRVLRSKKIWVPNWYSGKYLVAYWDVFGQPPQQPPYSRGDGLWWVDQDRLSRLKSEGALR</sequence>
<dbReference type="GO" id="GO:1904680">
    <property type="term" value="F:peptide transmembrane transporter activity"/>
    <property type="evidence" value="ECO:0007669"/>
    <property type="project" value="TreeGrafter"/>
</dbReference>
<comment type="subcellular location">
    <subcellularLocation>
        <location evidence="1">Periplasm</location>
    </subcellularLocation>
</comment>
<dbReference type="PIRSF" id="PIRSF002741">
    <property type="entry name" value="MppA"/>
    <property type="match status" value="1"/>
</dbReference>
<dbReference type="GO" id="GO:0015833">
    <property type="term" value="P:peptide transport"/>
    <property type="evidence" value="ECO:0007669"/>
    <property type="project" value="TreeGrafter"/>
</dbReference>
<dbReference type="GO" id="GO:0042884">
    <property type="term" value="P:microcin transport"/>
    <property type="evidence" value="ECO:0007669"/>
    <property type="project" value="TreeGrafter"/>
</dbReference>
<evidence type="ECO:0000256" key="2">
    <source>
        <dbReference type="ARBA" id="ARBA00005695"/>
    </source>
</evidence>
<protein>
    <submittedName>
        <fullName evidence="5">ABC transporter substrate-binding protein</fullName>
    </submittedName>
</protein>
<evidence type="ECO:0000256" key="1">
    <source>
        <dbReference type="ARBA" id="ARBA00004418"/>
    </source>
</evidence>
<evidence type="ECO:0000256" key="3">
    <source>
        <dbReference type="ARBA" id="ARBA00022729"/>
    </source>
</evidence>
<keyword evidence="3" id="KW-0732">Signal</keyword>
<accession>A0A2W5USS8</accession>
<dbReference type="PANTHER" id="PTHR30290:SF64">
    <property type="entry name" value="ABC TRANSPORTER PERIPLASMIC BINDING PROTEIN"/>
    <property type="match status" value="1"/>
</dbReference>